<dbReference type="AlphaFoldDB" id="A0A9Q3GGT7"/>
<evidence type="ECO:0000313" key="3">
    <source>
        <dbReference type="Proteomes" id="UP000765509"/>
    </source>
</evidence>
<gene>
    <name evidence="2" type="ORF">O181_006496</name>
</gene>
<organism evidence="2 3">
    <name type="scientific">Austropuccinia psidii MF-1</name>
    <dbReference type="NCBI Taxonomy" id="1389203"/>
    <lineage>
        <taxon>Eukaryota</taxon>
        <taxon>Fungi</taxon>
        <taxon>Dikarya</taxon>
        <taxon>Basidiomycota</taxon>
        <taxon>Pucciniomycotina</taxon>
        <taxon>Pucciniomycetes</taxon>
        <taxon>Pucciniales</taxon>
        <taxon>Sphaerophragmiaceae</taxon>
        <taxon>Austropuccinia</taxon>
    </lineage>
</organism>
<feature type="compositionally biased region" description="Basic and acidic residues" evidence="1">
    <location>
        <begin position="62"/>
        <end position="74"/>
    </location>
</feature>
<accession>A0A9Q3GGT7</accession>
<dbReference type="Proteomes" id="UP000765509">
    <property type="component" value="Unassembled WGS sequence"/>
</dbReference>
<feature type="region of interest" description="Disordered" evidence="1">
    <location>
        <begin position="62"/>
        <end position="109"/>
    </location>
</feature>
<proteinExistence type="predicted"/>
<reference evidence="2" key="1">
    <citation type="submission" date="2021-03" db="EMBL/GenBank/DDBJ databases">
        <title>Draft genome sequence of rust myrtle Austropuccinia psidii MF-1, a brazilian biotype.</title>
        <authorList>
            <person name="Quecine M.C."/>
            <person name="Pachon D.M.R."/>
            <person name="Bonatelli M.L."/>
            <person name="Correr F.H."/>
            <person name="Franceschini L.M."/>
            <person name="Leite T.F."/>
            <person name="Margarido G.R.A."/>
            <person name="Almeida C.A."/>
            <person name="Ferrarezi J.A."/>
            <person name="Labate C.A."/>
        </authorList>
    </citation>
    <scope>NUCLEOTIDE SEQUENCE</scope>
    <source>
        <strain evidence="2">MF-1</strain>
    </source>
</reference>
<sequence>MTDIVQKGRFSNPPEASQGFKKIKMEKASPVLKTPQAYLKLSFLQNYAEAEQKRWAQEQRLKKEQLEQESELQHHKSKNQHQKAESQIKLKEKESRCQAIDNWMKNGGG</sequence>
<protein>
    <submittedName>
        <fullName evidence="2">Uncharacterized protein</fullName>
    </submittedName>
</protein>
<name>A0A9Q3GGT7_9BASI</name>
<evidence type="ECO:0000256" key="1">
    <source>
        <dbReference type="SAM" id="MobiDB-lite"/>
    </source>
</evidence>
<dbReference type="EMBL" id="AVOT02001392">
    <property type="protein sequence ID" value="MBW0466781.1"/>
    <property type="molecule type" value="Genomic_DNA"/>
</dbReference>
<comment type="caution">
    <text evidence="2">The sequence shown here is derived from an EMBL/GenBank/DDBJ whole genome shotgun (WGS) entry which is preliminary data.</text>
</comment>
<evidence type="ECO:0000313" key="2">
    <source>
        <dbReference type="EMBL" id="MBW0466781.1"/>
    </source>
</evidence>
<keyword evidence="3" id="KW-1185">Reference proteome</keyword>
<feature type="compositionally biased region" description="Basic and acidic residues" evidence="1">
    <location>
        <begin position="82"/>
        <end position="96"/>
    </location>
</feature>
<feature type="region of interest" description="Disordered" evidence="1">
    <location>
        <begin position="1"/>
        <end position="22"/>
    </location>
</feature>